<protein>
    <submittedName>
        <fullName evidence="1">Uncharacterized protein</fullName>
    </submittedName>
</protein>
<gene>
    <name evidence="1" type="ORF">EYF80_000778</name>
</gene>
<evidence type="ECO:0000313" key="2">
    <source>
        <dbReference type="Proteomes" id="UP000314294"/>
    </source>
</evidence>
<comment type="caution">
    <text evidence="1">The sequence shown here is derived from an EMBL/GenBank/DDBJ whole genome shotgun (WGS) entry which is preliminary data.</text>
</comment>
<proteinExistence type="predicted"/>
<name>A0A4Z2JFF0_9TELE</name>
<dbReference type="AlphaFoldDB" id="A0A4Z2JFF0"/>
<reference evidence="1 2" key="1">
    <citation type="submission" date="2019-03" db="EMBL/GenBank/DDBJ databases">
        <title>First draft genome of Liparis tanakae, snailfish: a comprehensive survey of snailfish specific genes.</title>
        <authorList>
            <person name="Kim W."/>
            <person name="Song I."/>
            <person name="Jeong J.-H."/>
            <person name="Kim D."/>
            <person name="Kim S."/>
            <person name="Ryu S."/>
            <person name="Song J.Y."/>
            <person name="Lee S.K."/>
        </authorList>
    </citation>
    <scope>NUCLEOTIDE SEQUENCE [LARGE SCALE GENOMIC DNA]</scope>
    <source>
        <tissue evidence="1">Muscle</tissue>
    </source>
</reference>
<dbReference type="Proteomes" id="UP000314294">
    <property type="component" value="Unassembled WGS sequence"/>
</dbReference>
<evidence type="ECO:0000313" key="1">
    <source>
        <dbReference type="EMBL" id="TNN88900.1"/>
    </source>
</evidence>
<sequence>MLVMGATSQSLCAPNTLHMEHVGTPWVPLQPVNTVPVQNHLVSAGRASEAAAGRQRAPSCWKLTGISADGINVGISLFEPRHFVLHGQR</sequence>
<dbReference type="EMBL" id="SRLO01000003">
    <property type="protein sequence ID" value="TNN88900.1"/>
    <property type="molecule type" value="Genomic_DNA"/>
</dbReference>
<keyword evidence="2" id="KW-1185">Reference proteome</keyword>
<accession>A0A4Z2JFF0</accession>
<organism evidence="1 2">
    <name type="scientific">Liparis tanakae</name>
    <name type="common">Tanaka's snailfish</name>
    <dbReference type="NCBI Taxonomy" id="230148"/>
    <lineage>
        <taxon>Eukaryota</taxon>
        <taxon>Metazoa</taxon>
        <taxon>Chordata</taxon>
        <taxon>Craniata</taxon>
        <taxon>Vertebrata</taxon>
        <taxon>Euteleostomi</taxon>
        <taxon>Actinopterygii</taxon>
        <taxon>Neopterygii</taxon>
        <taxon>Teleostei</taxon>
        <taxon>Neoteleostei</taxon>
        <taxon>Acanthomorphata</taxon>
        <taxon>Eupercaria</taxon>
        <taxon>Perciformes</taxon>
        <taxon>Cottioidei</taxon>
        <taxon>Cottales</taxon>
        <taxon>Liparidae</taxon>
        <taxon>Liparis</taxon>
    </lineage>
</organism>